<keyword evidence="3" id="KW-0805">Transcription regulation</keyword>
<feature type="compositionally biased region" description="Low complexity" evidence="6">
    <location>
        <begin position="753"/>
        <end position="762"/>
    </location>
</feature>
<organism evidence="8 9">
    <name type="scientific">Scleroderma citrinum Foug A</name>
    <dbReference type="NCBI Taxonomy" id="1036808"/>
    <lineage>
        <taxon>Eukaryota</taxon>
        <taxon>Fungi</taxon>
        <taxon>Dikarya</taxon>
        <taxon>Basidiomycota</taxon>
        <taxon>Agaricomycotina</taxon>
        <taxon>Agaricomycetes</taxon>
        <taxon>Agaricomycetidae</taxon>
        <taxon>Boletales</taxon>
        <taxon>Sclerodermatineae</taxon>
        <taxon>Sclerodermataceae</taxon>
        <taxon>Scleroderma</taxon>
    </lineage>
</organism>
<reference evidence="8 9" key="1">
    <citation type="submission" date="2014-04" db="EMBL/GenBank/DDBJ databases">
        <authorList>
            <consortium name="DOE Joint Genome Institute"/>
            <person name="Kuo A."/>
            <person name="Kohler A."/>
            <person name="Nagy L.G."/>
            <person name="Floudas D."/>
            <person name="Copeland A."/>
            <person name="Barry K.W."/>
            <person name="Cichocki N."/>
            <person name="Veneault-Fourrey C."/>
            <person name="LaButti K."/>
            <person name="Lindquist E.A."/>
            <person name="Lipzen A."/>
            <person name="Lundell T."/>
            <person name="Morin E."/>
            <person name="Murat C."/>
            <person name="Sun H."/>
            <person name="Tunlid A."/>
            <person name="Henrissat B."/>
            <person name="Grigoriev I.V."/>
            <person name="Hibbett D.S."/>
            <person name="Martin F."/>
            <person name="Nordberg H.P."/>
            <person name="Cantor M.N."/>
            <person name="Hua S.X."/>
        </authorList>
    </citation>
    <scope>NUCLEOTIDE SEQUENCE [LARGE SCALE GENOMIC DNA]</scope>
    <source>
        <strain evidence="8 9">Foug A</strain>
    </source>
</reference>
<proteinExistence type="predicted"/>
<dbReference type="GO" id="GO:0005634">
    <property type="term" value="C:nucleus"/>
    <property type="evidence" value="ECO:0007669"/>
    <property type="project" value="UniProtKB-SubCell"/>
</dbReference>
<dbReference type="GO" id="GO:0006351">
    <property type="term" value="P:DNA-templated transcription"/>
    <property type="evidence" value="ECO:0007669"/>
    <property type="project" value="InterPro"/>
</dbReference>
<evidence type="ECO:0000259" key="7">
    <source>
        <dbReference type="PROSITE" id="PS50048"/>
    </source>
</evidence>
<feature type="compositionally biased region" description="Pro residues" evidence="6">
    <location>
        <begin position="600"/>
        <end position="611"/>
    </location>
</feature>
<feature type="compositionally biased region" description="Basic and acidic residues" evidence="6">
    <location>
        <begin position="681"/>
        <end position="698"/>
    </location>
</feature>
<dbReference type="PROSITE" id="PS50048">
    <property type="entry name" value="ZN2_CY6_FUNGAL_2"/>
    <property type="match status" value="1"/>
</dbReference>
<feature type="compositionally biased region" description="Polar residues" evidence="6">
    <location>
        <begin position="787"/>
        <end position="805"/>
    </location>
</feature>
<feature type="compositionally biased region" description="Low complexity" evidence="6">
    <location>
        <begin position="590"/>
        <end position="599"/>
    </location>
</feature>
<dbReference type="AlphaFoldDB" id="A0A0C3CZD0"/>
<dbReference type="OrthoDB" id="2123952at2759"/>
<keyword evidence="4" id="KW-0804">Transcription</keyword>
<feature type="region of interest" description="Disordered" evidence="6">
    <location>
        <begin position="91"/>
        <end position="182"/>
    </location>
</feature>
<dbReference type="CDD" id="cd12148">
    <property type="entry name" value="fungal_TF_MHR"/>
    <property type="match status" value="1"/>
</dbReference>
<feature type="compositionally biased region" description="Basic and acidic residues" evidence="6">
    <location>
        <begin position="31"/>
        <end position="43"/>
    </location>
</feature>
<dbReference type="SMART" id="SM00066">
    <property type="entry name" value="GAL4"/>
    <property type="match status" value="1"/>
</dbReference>
<keyword evidence="5" id="KW-0539">Nucleus</keyword>
<dbReference type="SUPFAM" id="SSF57701">
    <property type="entry name" value="Zn2/Cys6 DNA-binding domain"/>
    <property type="match status" value="1"/>
</dbReference>
<feature type="domain" description="Zn(2)-C6 fungal-type" evidence="7">
    <location>
        <begin position="60"/>
        <end position="89"/>
    </location>
</feature>
<evidence type="ECO:0000256" key="6">
    <source>
        <dbReference type="SAM" id="MobiDB-lite"/>
    </source>
</evidence>
<dbReference type="HOGENOM" id="CLU_011354_0_0_1"/>
<reference evidence="9" key="2">
    <citation type="submission" date="2015-01" db="EMBL/GenBank/DDBJ databases">
        <title>Evolutionary Origins and Diversification of the Mycorrhizal Mutualists.</title>
        <authorList>
            <consortium name="DOE Joint Genome Institute"/>
            <consortium name="Mycorrhizal Genomics Consortium"/>
            <person name="Kohler A."/>
            <person name="Kuo A."/>
            <person name="Nagy L.G."/>
            <person name="Floudas D."/>
            <person name="Copeland A."/>
            <person name="Barry K.W."/>
            <person name="Cichocki N."/>
            <person name="Veneault-Fourrey C."/>
            <person name="LaButti K."/>
            <person name="Lindquist E.A."/>
            <person name="Lipzen A."/>
            <person name="Lundell T."/>
            <person name="Morin E."/>
            <person name="Murat C."/>
            <person name="Riley R."/>
            <person name="Ohm R."/>
            <person name="Sun H."/>
            <person name="Tunlid A."/>
            <person name="Henrissat B."/>
            <person name="Grigoriev I.V."/>
            <person name="Hibbett D.S."/>
            <person name="Martin F."/>
        </authorList>
    </citation>
    <scope>NUCLEOTIDE SEQUENCE [LARGE SCALE GENOMIC DNA]</scope>
    <source>
        <strain evidence="9">Foug A</strain>
    </source>
</reference>
<evidence type="ECO:0000313" key="8">
    <source>
        <dbReference type="EMBL" id="KIM53910.1"/>
    </source>
</evidence>
<dbReference type="PANTHER" id="PTHR47338:SF5">
    <property type="entry name" value="ZN(II)2CYS6 TRANSCRIPTION FACTOR (EUROFUNG)"/>
    <property type="match status" value="1"/>
</dbReference>
<feature type="region of interest" description="Disordered" evidence="6">
    <location>
        <begin position="654"/>
        <end position="722"/>
    </location>
</feature>
<feature type="compositionally biased region" description="Pro residues" evidence="6">
    <location>
        <begin position="163"/>
        <end position="178"/>
    </location>
</feature>
<evidence type="ECO:0000256" key="5">
    <source>
        <dbReference type="ARBA" id="ARBA00023242"/>
    </source>
</evidence>
<comment type="subcellular location">
    <subcellularLocation>
        <location evidence="1">Nucleus</location>
    </subcellularLocation>
</comment>
<feature type="region of interest" description="Disordered" evidence="6">
    <location>
        <begin position="734"/>
        <end position="848"/>
    </location>
</feature>
<dbReference type="InterPro" id="IPR036864">
    <property type="entry name" value="Zn2-C6_fun-type_DNA-bd_sf"/>
</dbReference>
<accession>A0A0C3CZD0</accession>
<keyword evidence="2" id="KW-0479">Metal-binding</keyword>
<feature type="compositionally biased region" description="Basic and acidic residues" evidence="6">
    <location>
        <begin position="1"/>
        <end position="11"/>
    </location>
</feature>
<dbReference type="InParanoid" id="A0A0C3CZD0"/>
<feature type="region of interest" description="Disordered" evidence="6">
    <location>
        <begin position="590"/>
        <end position="639"/>
    </location>
</feature>
<dbReference type="Proteomes" id="UP000053989">
    <property type="component" value="Unassembled WGS sequence"/>
</dbReference>
<dbReference type="EMBL" id="KN822166">
    <property type="protein sequence ID" value="KIM53910.1"/>
    <property type="molecule type" value="Genomic_DNA"/>
</dbReference>
<evidence type="ECO:0000256" key="1">
    <source>
        <dbReference type="ARBA" id="ARBA00004123"/>
    </source>
</evidence>
<dbReference type="InterPro" id="IPR050815">
    <property type="entry name" value="TF_fung"/>
</dbReference>
<feature type="compositionally biased region" description="Polar residues" evidence="6">
    <location>
        <begin position="704"/>
        <end position="722"/>
    </location>
</feature>
<dbReference type="PANTHER" id="PTHR47338">
    <property type="entry name" value="ZN(II)2CYS6 TRANSCRIPTION FACTOR (EUROFUNG)-RELATED"/>
    <property type="match status" value="1"/>
</dbReference>
<dbReference type="Pfam" id="PF04082">
    <property type="entry name" value="Fungal_trans"/>
    <property type="match status" value="1"/>
</dbReference>
<dbReference type="InterPro" id="IPR007219">
    <property type="entry name" value="XnlR_reg_dom"/>
</dbReference>
<dbReference type="Pfam" id="PF00172">
    <property type="entry name" value="Zn_clus"/>
    <property type="match status" value="1"/>
</dbReference>
<feature type="region of interest" description="Disordered" evidence="6">
    <location>
        <begin position="1"/>
        <end position="54"/>
    </location>
</feature>
<evidence type="ECO:0000256" key="3">
    <source>
        <dbReference type="ARBA" id="ARBA00023015"/>
    </source>
</evidence>
<protein>
    <recommendedName>
        <fullName evidence="7">Zn(2)-C6 fungal-type domain-containing protein</fullName>
    </recommendedName>
</protein>
<dbReference type="GO" id="GO:0008270">
    <property type="term" value="F:zinc ion binding"/>
    <property type="evidence" value="ECO:0007669"/>
    <property type="project" value="InterPro"/>
</dbReference>
<feature type="compositionally biased region" description="Basic and acidic residues" evidence="6">
    <location>
        <begin position="141"/>
        <end position="150"/>
    </location>
</feature>
<dbReference type="GO" id="GO:0000981">
    <property type="term" value="F:DNA-binding transcription factor activity, RNA polymerase II-specific"/>
    <property type="evidence" value="ECO:0007669"/>
    <property type="project" value="InterPro"/>
</dbReference>
<evidence type="ECO:0000256" key="4">
    <source>
        <dbReference type="ARBA" id="ARBA00023163"/>
    </source>
</evidence>
<name>A0A0C3CZD0_9AGAM</name>
<evidence type="ECO:0000313" key="9">
    <source>
        <dbReference type="Proteomes" id="UP000053989"/>
    </source>
</evidence>
<dbReference type="GO" id="GO:0003677">
    <property type="term" value="F:DNA binding"/>
    <property type="evidence" value="ECO:0007669"/>
    <property type="project" value="InterPro"/>
</dbReference>
<evidence type="ECO:0000256" key="2">
    <source>
        <dbReference type="ARBA" id="ARBA00022723"/>
    </source>
</evidence>
<sequence length="848" mass="92510">MDHLPRNRDFPPPHLVPVRTYPLPPDPLRPPPEHIPDSADKSDSNITFMKGPKRKRLAKACDACHKSKRRCDGTAPCSNCYFASKKCTYTDASGKPVPAPRPRAEGSSDPRPGTYPHPDGPLSNTPPAFGNMLPQNGDSPSVHDSDDDRIHPRKRLRPDLIPSTPPRSLAPPVLPPSDRPLERDPALTRELIHLFFTYRQPQRMIIHQARFLADLSRNAVPPYLLLAVCAVAAPLSKQPKLKTSPSRYAGERFAQEAIALMYKDRNLNCEPNLATAQALCLLQLHDRMGKSLWNGPYYGEKHAMNIVTNLGIFESDYTVLTPDPSPEFINAAIDRECARRVFWLIFISDCVASVLYRRNILATESQLSLRLPMDETCFELSPHTALPEFMIRPISPTVRPVLSEIGQLIQILTIHEQIERTMDDFNNRENGRYPGARLLELEKEVTAWAQALPDHLRFTDENLTVQTNVYETASNTGAWCFAAMHTFHNSCILALNWARQRCRSSLPQDTTGAQEKLHMIVREWGGKVKLSILLGLILWPLFKYTDDRSSVLLEWSSAFEEVWGVRIQDLCPAPGDSRHQLFSISHIPPTPPSSLTLAPRVPPPSGVPPGPGMISISVANPGVPPRASGPESTPSIAMPSQFPLQSRAALEPRFHSHSHTQPPLVPQTHPQPGVGHPAGADQREKENGRNVHAGHDGGIDPAQQGASSSTGNGNGQQAPQQSLPSLKASGLLEWPLPGSAEAPGVQVAPPPSASISTSASAAWAGGVHSLAPPPRAGGREPARSPRSQAPVQSPSQTHAQLQGQAPSHVPLPPAQPQSEAGSERGGPSSGMPVGLQWLAHESTVARQS</sequence>
<dbReference type="CDD" id="cd00067">
    <property type="entry name" value="GAL4"/>
    <property type="match status" value="1"/>
</dbReference>
<keyword evidence="9" id="KW-1185">Reference proteome</keyword>
<gene>
    <name evidence="8" type="ORF">SCLCIDRAFT_137855</name>
</gene>
<dbReference type="Gene3D" id="4.10.240.10">
    <property type="entry name" value="Zn(2)-C6 fungal-type DNA-binding domain"/>
    <property type="match status" value="1"/>
</dbReference>
<dbReference type="STRING" id="1036808.A0A0C3CZD0"/>
<dbReference type="PROSITE" id="PS00463">
    <property type="entry name" value="ZN2_CY6_FUNGAL_1"/>
    <property type="match status" value="1"/>
</dbReference>
<dbReference type="InterPro" id="IPR001138">
    <property type="entry name" value="Zn2Cys6_DnaBD"/>
</dbReference>